<reference evidence="5 6" key="1">
    <citation type="submission" date="2020-04" db="EMBL/GenBank/DDBJ databases">
        <authorList>
            <consortium name="Desulfovibrio sp. FSS-1 genome sequencing consortium"/>
            <person name="Shimoshige H."/>
            <person name="Kobayashi H."/>
            <person name="Maekawa T."/>
        </authorList>
    </citation>
    <scope>NUCLEOTIDE SEQUENCE [LARGE SCALE GENOMIC DNA]</scope>
    <source>
        <strain evidence="5 6">SIID29052-01</strain>
    </source>
</reference>
<name>A0A6V8LU20_9BACT</name>
<comment type="caution">
    <text evidence="5">The sequence shown here is derived from an EMBL/GenBank/DDBJ whole genome shotgun (WGS) entry which is preliminary data.</text>
</comment>
<reference evidence="5 6" key="2">
    <citation type="submission" date="2020-05" db="EMBL/GenBank/DDBJ databases">
        <title>Draft genome sequence of Desulfovibrio sp. strainFSS-1.</title>
        <authorList>
            <person name="Shimoshige H."/>
            <person name="Kobayashi H."/>
            <person name="Maekawa T."/>
        </authorList>
    </citation>
    <scope>NUCLEOTIDE SEQUENCE [LARGE SCALE GENOMIC DNA]</scope>
    <source>
        <strain evidence="5 6">SIID29052-01</strain>
    </source>
</reference>
<dbReference type="InterPro" id="IPR041698">
    <property type="entry name" value="Methyltransf_25"/>
</dbReference>
<dbReference type="EMBL" id="BLTE01000006">
    <property type="protein sequence ID" value="GFK93828.1"/>
    <property type="molecule type" value="Genomic_DNA"/>
</dbReference>
<evidence type="ECO:0000259" key="4">
    <source>
        <dbReference type="Pfam" id="PF13649"/>
    </source>
</evidence>
<proteinExistence type="predicted"/>
<sequence>MSAPSIPAGGGSLQTRLPRLWLAAQHLFAGFFDRGRHILKHYAGQRRVLEIGCSVGIDSVHFARRPCLYLGVDVDLPAVESARKRYANRPHMRFEAADPRSLDPSAHRFDFILLCGTLHHIPDDAARQVLAHAARLLDRDGRLVVVDYDNRPHPGWLERLILRMEEGEHVRPGTELLAMLRSTPGLRVLSEESFDNAAFLTPWPVMARKKLVLLGRDDDGAAS</sequence>
<gene>
    <name evidence="5" type="primary">ubiG_3</name>
    <name evidence="5" type="ORF">NNJEOMEG_01664</name>
</gene>
<dbReference type="RefSeq" id="WP_173083257.1">
    <property type="nucleotide sequence ID" value="NZ_BLTE01000006.1"/>
</dbReference>
<dbReference type="PANTHER" id="PTHR43464">
    <property type="entry name" value="METHYLTRANSFERASE"/>
    <property type="match status" value="1"/>
</dbReference>
<keyword evidence="6" id="KW-1185">Reference proteome</keyword>
<dbReference type="Pfam" id="PF13649">
    <property type="entry name" value="Methyltransf_25"/>
    <property type="match status" value="1"/>
</dbReference>
<evidence type="ECO:0000256" key="3">
    <source>
        <dbReference type="ARBA" id="ARBA00022691"/>
    </source>
</evidence>
<keyword evidence="3" id="KW-0949">S-adenosyl-L-methionine</keyword>
<protein>
    <submittedName>
        <fullName evidence="5">Ubiquinone biosynthesis O-methyltransferase</fullName>
        <ecNumber evidence="5">2.1.1.222</ecNumber>
    </submittedName>
</protein>
<evidence type="ECO:0000313" key="6">
    <source>
        <dbReference type="Proteomes" id="UP000494245"/>
    </source>
</evidence>
<dbReference type="SUPFAM" id="SSF53335">
    <property type="entry name" value="S-adenosyl-L-methionine-dependent methyltransferases"/>
    <property type="match status" value="1"/>
</dbReference>
<keyword evidence="5" id="KW-0830">Ubiquinone</keyword>
<keyword evidence="1 5" id="KW-0489">Methyltransferase</keyword>
<dbReference type="EC" id="2.1.1.222" evidence="5"/>
<evidence type="ECO:0000256" key="2">
    <source>
        <dbReference type="ARBA" id="ARBA00022679"/>
    </source>
</evidence>
<dbReference type="GO" id="GO:0032259">
    <property type="term" value="P:methylation"/>
    <property type="evidence" value="ECO:0007669"/>
    <property type="project" value="UniProtKB-KW"/>
</dbReference>
<feature type="domain" description="Methyltransferase" evidence="4">
    <location>
        <begin position="48"/>
        <end position="141"/>
    </location>
</feature>
<accession>A0A6V8LU20</accession>
<dbReference type="Gene3D" id="3.40.50.150">
    <property type="entry name" value="Vaccinia Virus protein VP39"/>
    <property type="match status" value="1"/>
</dbReference>
<dbReference type="Proteomes" id="UP000494245">
    <property type="component" value="Unassembled WGS sequence"/>
</dbReference>
<dbReference type="PANTHER" id="PTHR43464:SF19">
    <property type="entry name" value="UBIQUINONE BIOSYNTHESIS O-METHYLTRANSFERASE, MITOCHONDRIAL"/>
    <property type="match status" value="1"/>
</dbReference>
<evidence type="ECO:0000256" key="1">
    <source>
        <dbReference type="ARBA" id="ARBA00022603"/>
    </source>
</evidence>
<dbReference type="CDD" id="cd02440">
    <property type="entry name" value="AdoMet_MTases"/>
    <property type="match status" value="1"/>
</dbReference>
<dbReference type="AlphaFoldDB" id="A0A6V8LU20"/>
<evidence type="ECO:0000313" key="5">
    <source>
        <dbReference type="EMBL" id="GFK93828.1"/>
    </source>
</evidence>
<dbReference type="InterPro" id="IPR029063">
    <property type="entry name" value="SAM-dependent_MTases_sf"/>
</dbReference>
<dbReference type="GO" id="GO:0102208">
    <property type="term" value="F:2-polyprenyl-6-hydroxyphenol methylase activity"/>
    <property type="evidence" value="ECO:0007669"/>
    <property type="project" value="UniProtKB-EC"/>
</dbReference>
<organism evidence="5 6">
    <name type="scientific">Fundidesulfovibrio magnetotacticus</name>
    <dbReference type="NCBI Taxonomy" id="2730080"/>
    <lineage>
        <taxon>Bacteria</taxon>
        <taxon>Pseudomonadati</taxon>
        <taxon>Thermodesulfobacteriota</taxon>
        <taxon>Desulfovibrionia</taxon>
        <taxon>Desulfovibrionales</taxon>
        <taxon>Desulfovibrionaceae</taxon>
        <taxon>Fundidesulfovibrio</taxon>
    </lineage>
</organism>
<keyword evidence="2 5" id="KW-0808">Transferase</keyword>